<evidence type="ECO:0000313" key="2">
    <source>
        <dbReference type="EnsemblPlants" id="Ma04_p25220.1"/>
    </source>
</evidence>
<protein>
    <submittedName>
        <fullName evidence="1">(wild Malaysian banana) hypothetical protein</fullName>
    </submittedName>
</protein>
<dbReference type="AlphaFoldDB" id="A0A804ITP0"/>
<dbReference type="Gramene" id="Ma04_t25220.1">
    <property type="protein sequence ID" value="Ma04_p25220.1"/>
    <property type="gene ID" value="Ma04_g25220"/>
</dbReference>
<dbReference type="EMBL" id="HG996469">
    <property type="protein sequence ID" value="CAG1843334.1"/>
    <property type="molecule type" value="Genomic_DNA"/>
</dbReference>
<keyword evidence="3" id="KW-1185">Reference proteome</keyword>
<organism evidence="2 3">
    <name type="scientific">Musa acuminata subsp. malaccensis</name>
    <name type="common">Wild banana</name>
    <name type="synonym">Musa malaccensis</name>
    <dbReference type="NCBI Taxonomy" id="214687"/>
    <lineage>
        <taxon>Eukaryota</taxon>
        <taxon>Viridiplantae</taxon>
        <taxon>Streptophyta</taxon>
        <taxon>Embryophyta</taxon>
        <taxon>Tracheophyta</taxon>
        <taxon>Spermatophyta</taxon>
        <taxon>Magnoliopsida</taxon>
        <taxon>Liliopsida</taxon>
        <taxon>Zingiberales</taxon>
        <taxon>Musaceae</taxon>
        <taxon>Musa</taxon>
    </lineage>
</organism>
<evidence type="ECO:0000313" key="3">
    <source>
        <dbReference type="Proteomes" id="UP000012960"/>
    </source>
</evidence>
<name>A0A804ITP0_MUSAM</name>
<reference evidence="2" key="2">
    <citation type="submission" date="2021-05" db="UniProtKB">
        <authorList>
            <consortium name="EnsemblPlants"/>
        </authorList>
    </citation>
    <scope>IDENTIFICATION</scope>
    <source>
        <strain evidence="2">subsp. malaccensis</strain>
    </source>
</reference>
<gene>
    <name evidence="1" type="ORF">GSMUA_131290.1</name>
</gene>
<dbReference type="Proteomes" id="UP000012960">
    <property type="component" value="Unplaced"/>
</dbReference>
<evidence type="ECO:0000313" key="1">
    <source>
        <dbReference type="EMBL" id="CAG1843334.1"/>
    </source>
</evidence>
<sequence length="80" mass="9395">MYRKNTILFVRLLLDMLLSTTPTKIRVNSSIKNLKILLFPHEALFIFFHNASLIFLQNKITPSFYRHDHLSPPPTIEDRG</sequence>
<dbReference type="InParanoid" id="A0A804ITP0"/>
<reference evidence="1" key="1">
    <citation type="submission" date="2021-03" db="EMBL/GenBank/DDBJ databases">
        <authorList>
            <consortium name="Genoscope - CEA"/>
            <person name="William W."/>
        </authorList>
    </citation>
    <scope>NUCLEOTIDE SEQUENCE</scope>
    <source>
        <strain evidence="1">Doubled-haploid Pahang</strain>
    </source>
</reference>
<dbReference type="EnsemblPlants" id="Ma04_t25220.1">
    <property type="protein sequence ID" value="Ma04_p25220.1"/>
    <property type="gene ID" value="Ma04_g25220"/>
</dbReference>
<proteinExistence type="predicted"/>
<accession>A0A804ITP0</accession>